<gene>
    <name evidence="7 8" type="primary">psaM</name>
    <name evidence="8" type="ORF">VB854_11705</name>
</gene>
<keyword evidence="6 7" id="KW-0472">Membrane</keyword>
<sequence>MALSDTQVLVALVIALFPGIMAFRLATELYK</sequence>
<dbReference type="Proteomes" id="UP001301728">
    <property type="component" value="Unassembled WGS sequence"/>
</dbReference>
<keyword evidence="9" id="KW-1185">Reference proteome</keyword>
<keyword evidence="2 7" id="KW-0812">Transmembrane</keyword>
<dbReference type="SUPFAM" id="SSF81548">
    <property type="entry name" value="Subunit XII of photosystem I reaction centre, PsaM"/>
    <property type="match status" value="1"/>
</dbReference>
<evidence type="ECO:0000256" key="7">
    <source>
        <dbReference type="HAMAP-Rule" id="MF_00828"/>
    </source>
</evidence>
<organism evidence="8 9">
    <name type="scientific">Limnoraphis robusta CCNP1315</name>
    <dbReference type="NCBI Taxonomy" id="3110306"/>
    <lineage>
        <taxon>Bacteria</taxon>
        <taxon>Bacillati</taxon>
        <taxon>Cyanobacteriota</taxon>
        <taxon>Cyanophyceae</taxon>
        <taxon>Oscillatoriophycideae</taxon>
        <taxon>Oscillatoriales</taxon>
        <taxon>Sirenicapillariaceae</taxon>
        <taxon>Limnoraphis</taxon>
    </lineage>
</organism>
<dbReference type="NCBIfam" id="TIGR03053">
    <property type="entry name" value="PS_I_psaM"/>
    <property type="match status" value="1"/>
</dbReference>
<evidence type="ECO:0000256" key="1">
    <source>
        <dbReference type="ARBA" id="ARBA00022531"/>
    </source>
</evidence>
<dbReference type="InterPro" id="IPR010010">
    <property type="entry name" value="PSI_PsaM"/>
</dbReference>
<keyword evidence="4 7" id="KW-1133">Transmembrane helix</keyword>
<evidence type="ECO:0000256" key="4">
    <source>
        <dbReference type="ARBA" id="ARBA00022989"/>
    </source>
</evidence>
<keyword evidence="1 7" id="KW-0602">Photosynthesis</keyword>
<comment type="caution">
    <text evidence="8">The sequence shown here is derived from an EMBL/GenBank/DDBJ whole genome shotgun (WGS) entry which is preliminary data.</text>
</comment>
<evidence type="ECO:0000313" key="8">
    <source>
        <dbReference type="EMBL" id="MEA5519610.1"/>
    </source>
</evidence>
<dbReference type="InterPro" id="IPR037279">
    <property type="entry name" value="PSI_PsaM_sf"/>
</dbReference>
<dbReference type="HAMAP" id="MF_00828">
    <property type="entry name" value="PSI_PsaM"/>
    <property type="match status" value="1"/>
</dbReference>
<dbReference type="RefSeq" id="WP_072075595.1">
    <property type="nucleotide sequence ID" value="NZ_JAYGHT010000043.1"/>
</dbReference>
<name>A0ABU5TXU8_9CYAN</name>
<evidence type="ECO:0000256" key="2">
    <source>
        <dbReference type="ARBA" id="ARBA00022692"/>
    </source>
</evidence>
<dbReference type="Pfam" id="PF07465">
    <property type="entry name" value="PsaM"/>
    <property type="match status" value="1"/>
</dbReference>
<evidence type="ECO:0000256" key="6">
    <source>
        <dbReference type="ARBA" id="ARBA00023136"/>
    </source>
</evidence>
<feature type="transmembrane region" description="Helical" evidence="7">
    <location>
        <begin position="6"/>
        <end position="26"/>
    </location>
</feature>
<keyword evidence="5 7" id="KW-0793">Thylakoid</keyword>
<evidence type="ECO:0000256" key="5">
    <source>
        <dbReference type="ARBA" id="ARBA00023078"/>
    </source>
</evidence>
<dbReference type="EMBL" id="JAYGHT010000043">
    <property type="protein sequence ID" value="MEA5519610.1"/>
    <property type="molecule type" value="Genomic_DNA"/>
</dbReference>
<evidence type="ECO:0000313" key="9">
    <source>
        <dbReference type="Proteomes" id="UP001301728"/>
    </source>
</evidence>
<comment type="similarity">
    <text evidence="7">Belongs to the PsaM family.</text>
</comment>
<protein>
    <recommendedName>
        <fullName evidence="7">Photosystem I reaction center subunit XII</fullName>
    </recommendedName>
    <alternativeName>
        <fullName evidence="7">PSI-M</fullName>
    </alternativeName>
</protein>
<accession>A0ABU5TXU8</accession>
<comment type="subcellular location">
    <subcellularLocation>
        <location evidence="7">Cellular thylakoid membrane</location>
        <topology evidence="7">Single-pass membrane protein</topology>
    </subcellularLocation>
</comment>
<keyword evidence="3 7" id="KW-0603">Photosystem I</keyword>
<reference evidence="8 9" key="1">
    <citation type="submission" date="2023-12" db="EMBL/GenBank/DDBJ databases">
        <title>Baltic Sea Cyanobacteria.</title>
        <authorList>
            <person name="Delbaje E."/>
            <person name="Fewer D.P."/>
            <person name="Shishido T.K."/>
        </authorList>
    </citation>
    <scope>NUCLEOTIDE SEQUENCE [LARGE SCALE GENOMIC DNA]</scope>
    <source>
        <strain evidence="8 9">CCNP 1315</strain>
    </source>
</reference>
<evidence type="ECO:0000256" key="3">
    <source>
        <dbReference type="ARBA" id="ARBA00022836"/>
    </source>
</evidence>
<proteinExistence type="inferred from homology"/>